<organism evidence="1 2">
    <name type="scientific">Gryllus longicercus</name>
    <dbReference type="NCBI Taxonomy" id="2509291"/>
    <lineage>
        <taxon>Eukaryota</taxon>
        <taxon>Metazoa</taxon>
        <taxon>Ecdysozoa</taxon>
        <taxon>Arthropoda</taxon>
        <taxon>Hexapoda</taxon>
        <taxon>Insecta</taxon>
        <taxon>Pterygota</taxon>
        <taxon>Neoptera</taxon>
        <taxon>Polyneoptera</taxon>
        <taxon>Orthoptera</taxon>
        <taxon>Ensifera</taxon>
        <taxon>Gryllidea</taxon>
        <taxon>Grylloidea</taxon>
        <taxon>Gryllidae</taxon>
        <taxon>Gryllinae</taxon>
        <taxon>Gryllus</taxon>
    </lineage>
</organism>
<reference evidence="1 2" key="1">
    <citation type="submission" date="2024-03" db="EMBL/GenBank/DDBJ databases">
        <title>The genome assembly and annotation of the cricket Gryllus longicercus Weissman &amp; Gray.</title>
        <authorList>
            <person name="Szrajer S."/>
            <person name="Gray D."/>
            <person name="Ylla G."/>
        </authorList>
    </citation>
    <scope>NUCLEOTIDE SEQUENCE [LARGE SCALE GENOMIC DNA]</scope>
    <source>
        <strain evidence="1">DAG 2021-001</strain>
        <tissue evidence="1">Whole body minus gut</tissue>
    </source>
</reference>
<name>A0AAN9W1W5_9ORTH</name>
<gene>
    <name evidence="1" type="ORF">R5R35_009912</name>
</gene>
<evidence type="ECO:0000313" key="2">
    <source>
        <dbReference type="Proteomes" id="UP001378592"/>
    </source>
</evidence>
<evidence type="ECO:0000313" key="1">
    <source>
        <dbReference type="EMBL" id="KAK7870767.1"/>
    </source>
</evidence>
<proteinExistence type="predicted"/>
<accession>A0AAN9W1W5</accession>
<dbReference type="Proteomes" id="UP001378592">
    <property type="component" value="Unassembled WGS sequence"/>
</dbReference>
<keyword evidence="2" id="KW-1185">Reference proteome</keyword>
<protein>
    <submittedName>
        <fullName evidence="1">Uncharacterized protein</fullName>
    </submittedName>
</protein>
<comment type="caution">
    <text evidence="1">The sequence shown here is derived from an EMBL/GenBank/DDBJ whole genome shotgun (WGS) entry which is preliminary data.</text>
</comment>
<sequence>MAELRHRTSAAAAAAERSLPWESRLTSAQLLWRWRRRRRRAVSRPRRNLLAELDQSVTWKREGSTTERWGSGHQLMSLQCL</sequence>
<dbReference type="EMBL" id="JAZDUA010000053">
    <property type="protein sequence ID" value="KAK7870767.1"/>
    <property type="molecule type" value="Genomic_DNA"/>
</dbReference>
<dbReference type="AlphaFoldDB" id="A0AAN9W1W5"/>